<name>A0A5C4MXT3_9RHOB</name>
<proteinExistence type="predicted"/>
<evidence type="ECO:0000313" key="3">
    <source>
        <dbReference type="Proteomes" id="UP000305887"/>
    </source>
</evidence>
<accession>A0A5C4MXT3</accession>
<organism evidence="2 3">
    <name type="scientific">Rubellimicrobium rubrum</name>
    <dbReference type="NCBI Taxonomy" id="2585369"/>
    <lineage>
        <taxon>Bacteria</taxon>
        <taxon>Pseudomonadati</taxon>
        <taxon>Pseudomonadota</taxon>
        <taxon>Alphaproteobacteria</taxon>
        <taxon>Rhodobacterales</taxon>
        <taxon>Roseobacteraceae</taxon>
        <taxon>Rubellimicrobium</taxon>
    </lineage>
</organism>
<keyword evidence="3" id="KW-1185">Reference proteome</keyword>
<dbReference type="Proteomes" id="UP000305887">
    <property type="component" value="Unassembled WGS sequence"/>
</dbReference>
<dbReference type="InterPro" id="IPR025668">
    <property type="entry name" value="Tnp_DDE_dom"/>
</dbReference>
<reference evidence="2 3" key="1">
    <citation type="submission" date="2019-06" db="EMBL/GenBank/DDBJ databases">
        <title>YIM 131921 draft genome.</title>
        <authorList>
            <person name="Jiang L."/>
        </authorList>
    </citation>
    <scope>NUCLEOTIDE SEQUENCE [LARGE SCALE GENOMIC DNA]</scope>
    <source>
        <strain evidence="2 3">YIM 131921</strain>
    </source>
</reference>
<dbReference type="AlphaFoldDB" id="A0A5C4MXT3"/>
<dbReference type="RefSeq" id="WP_139076824.1">
    <property type="nucleotide sequence ID" value="NZ_VDFU01000011.1"/>
</dbReference>
<dbReference type="EMBL" id="VDFU01000011">
    <property type="protein sequence ID" value="TNC49432.1"/>
    <property type="molecule type" value="Genomic_DNA"/>
</dbReference>
<feature type="domain" description="Transposase DDE" evidence="1">
    <location>
        <begin position="2"/>
        <end position="85"/>
    </location>
</feature>
<dbReference type="Pfam" id="PF13751">
    <property type="entry name" value="DDE_Tnp_1_6"/>
    <property type="match status" value="1"/>
</dbReference>
<protein>
    <recommendedName>
        <fullName evidence="1">Transposase DDE domain-containing protein</fullName>
    </recommendedName>
</protein>
<evidence type="ECO:0000259" key="1">
    <source>
        <dbReference type="Pfam" id="PF13751"/>
    </source>
</evidence>
<sequence length="90" mass="10678">MRTSCIRDRRRKLTRSRFGDVRRKVQDREVTLEFHTSLRLRRRIERLFACIKHNNGLHRLRLRGLQGAGEQFLLAATARNHKKMAKILAA</sequence>
<gene>
    <name evidence="2" type="ORF">FHG66_11080</name>
</gene>
<comment type="caution">
    <text evidence="2">The sequence shown here is derived from an EMBL/GenBank/DDBJ whole genome shotgun (WGS) entry which is preliminary data.</text>
</comment>
<evidence type="ECO:0000313" key="2">
    <source>
        <dbReference type="EMBL" id="TNC49432.1"/>
    </source>
</evidence>